<dbReference type="EMBL" id="MFLK01000024">
    <property type="protein sequence ID" value="OGG65997.1"/>
    <property type="molecule type" value="Genomic_DNA"/>
</dbReference>
<keyword evidence="1" id="KW-1133">Transmembrane helix</keyword>
<dbReference type="Proteomes" id="UP000177652">
    <property type="component" value="Unassembled WGS sequence"/>
</dbReference>
<accession>A0A1F6DXC5</accession>
<gene>
    <name evidence="2" type="ORF">A3D71_02150</name>
</gene>
<dbReference type="AlphaFoldDB" id="A0A1F6DXC5"/>
<organism evidence="2 3">
    <name type="scientific">Candidatus Kaiserbacteria bacterium RIFCSPHIGHO2_02_FULL_55_20</name>
    <dbReference type="NCBI Taxonomy" id="1798497"/>
    <lineage>
        <taxon>Bacteria</taxon>
        <taxon>Candidatus Kaiseribacteriota</taxon>
    </lineage>
</organism>
<keyword evidence="1" id="KW-0472">Membrane</keyword>
<comment type="caution">
    <text evidence="2">The sequence shown here is derived from an EMBL/GenBank/DDBJ whole genome shotgun (WGS) entry which is preliminary data.</text>
</comment>
<reference evidence="2 3" key="1">
    <citation type="journal article" date="2016" name="Nat. Commun.">
        <title>Thousands of microbial genomes shed light on interconnected biogeochemical processes in an aquifer system.</title>
        <authorList>
            <person name="Anantharaman K."/>
            <person name="Brown C.T."/>
            <person name="Hug L.A."/>
            <person name="Sharon I."/>
            <person name="Castelle C.J."/>
            <person name="Probst A.J."/>
            <person name="Thomas B.C."/>
            <person name="Singh A."/>
            <person name="Wilkins M.J."/>
            <person name="Karaoz U."/>
            <person name="Brodie E.L."/>
            <person name="Williams K.H."/>
            <person name="Hubbard S.S."/>
            <person name="Banfield J.F."/>
        </authorList>
    </citation>
    <scope>NUCLEOTIDE SEQUENCE [LARGE SCALE GENOMIC DNA]</scope>
</reference>
<name>A0A1F6DXC5_9BACT</name>
<sequence>MGDNIMLRSVDHPKEGWFERVWKHDKDTLLWLSVYASCALAGPLIGVGGWWVWQFGLPY</sequence>
<keyword evidence="1" id="KW-0812">Transmembrane</keyword>
<evidence type="ECO:0000313" key="3">
    <source>
        <dbReference type="Proteomes" id="UP000177652"/>
    </source>
</evidence>
<protein>
    <submittedName>
        <fullName evidence="2">Uncharacterized protein</fullName>
    </submittedName>
</protein>
<evidence type="ECO:0000313" key="2">
    <source>
        <dbReference type="EMBL" id="OGG65997.1"/>
    </source>
</evidence>
<evidence type="ECO:0000256" key="1">
    <source>
        <dbReference type="SAM" id="Phobius"/>
    </source>
</evidence>
<proteinExistence type="predicted"/>
<feature type="transmembrane region" description="Helical" evidence="1">
    <location>
        <begin position="29"/>
        <end position="53"/>
    </location>
</feature>